<evidence type="ECO:0000259" key="1">
    <source>
        <dbReference type="Pfam" id="PF06970"/>
    </source>
</evidence>
<feature type="domain" description="Replication initiator A N-terminal" evidence="1">
    <location>
        <begin position="15"/>
        <end position="89"/>
    </location>
</feature>
<dbReference type="EMBL" id="PRKZ01000010">
    <property type="protein sequence ID" value="RAW48128.1"/>
    <property type="molecule type" value="Genomic_DNA"/>
</dbReference>
<dbReference type="Pfam" id="PF06970">
    <property type="entry name" value="RepA_N"/>
    <property type="match status" value="1"/>
</dbReference>
<dbReference type="RefSeq" id="WP_112116316.1">
    <property type="nucleotide sequence ID" value="NZ_PRKZ01000010.1"/>
</dbReference>
<feature type="domain" description="DUF6017" evidence="2">
    <location>
        <begin position="159"/>
        <end position="294"/>
    </location>
</feature>
<organism evidence="3 4">
    <name type="scientific">Faecalibacterium prausnitzii</name>
    <dbReference type="NCBI Taxonomy" id="853"/>
    <lineage>
        <taxon>Bacteria</taxon>
        <taxon>Bacillati</taxon>
        <taxon>Bacillota</taxon>
        <taxon>Clostridia</taxon>
        <taxon>Eubacteriales</taxon>
        <taxon>Oscillospiraceae</taxon>
        <taxon>Faecalibacterium</taxon>
    </lineage>
</organism>
<dbReference type="Pfam" id="PF19481">
    <property type="entry name" value="DUF6017"/>
    <property type="match status" value="1"/>
</dbReference>
<gene>
    <name evidence="3" type="ORF">C4N25_11870</name>
</gene>
<accession>A0A329TGP0</accession>
<protein>
    <submittedName>
        <fullName evidence="3">Replication initiator A domain-containing protein</fullName>
    </submittedName>
</protein>
<sequence>MTYDYFYGQQAEMFAFYRVPKVLFTEDCFWNVSTDAKLLYGILLDRMNLSARNGWLDEEGRVYIIFTIEEIKGALGCAEKKAVKLLDELEKKCGLIERKRQGLGKPNLIYVKNFISGSVERQFLNCQKDNSGVVKNTIQELSKAQGNNTDTNYIDFSDTDPFFPSGFCGKEVDETDEFTRYYQYFYEQLSMDYLKQDYPYDHEILDLILHLIIEVMCSNRKQIRIASDDKPIEIVKSSFMKLDSEHIRFVMSSFKENTTDVRNIKQYLLASIYNAPYTISAHYDAKVRHDMASGKLGGRW</sequence>
<proteinExistence type="predicted"/>
<comment type="caution">
    <text evidence="3">The sequence shown here is derived from an EMBL/GenBank/DDBJ whole genome shotgun (WGS) entry which is preliminary data.</text>
</comment>
<dbReference type="InterPro" id="IPR046059">
    <property type="entry name" value="DUF6017"/>
</dbReference>
<evidence type="ECO:0000259" key="2">
    <source>
        <dbReference type="Pfam" id="PF19481"/>
    </source>
</evidence>
<evidence type="ECO:0000313" key="3">
    <source>
        <dbReference type="EMBL" id="RAW48128.1"/>
    </source>
</evidence>
<dbReference type="InterPro" id="IPR010724">
    <property type="entry name" value="RepA_N"/>
</dbReference>
<evidence type="ECO:0000313" key="4">
    <source>
        <dbReference type="Proteomes" id="UP000251634"/>
    </source>
</evidence>
<dbReference type="Proteomes" id="UP000251634">
    <property type="component" value="Unassembled WGS sequence"/>
</dbReference>
<dbReference type="AlphaFoldDB" id="A0A329TGP0"/>
<reference evidence="3 4" key="1">
    <citation type="submission" date="2018-02" db="EMBL/GenBank/DDBJ databases">
        <title>Complete genome sequencing of Faecalibacterium prausnitzii strains isolated from the human gut.</title>
        <authorList>
            <person name="Fitzgerald B.C."/>
            <person name="Shkoporov A.N."/>
            <person name="Ross P.R."/>
            <person name="Hill C."/>
        </authorList>
    </citation>
    <scope>NUCLEOTIDE SEQUENCE [LARGE SCALE GENOMIC DNA]</scope>
    <source>
        <strain evidence="3 4">APC942/8-14-2</strain>
    </source>
</reference>
<name>A0A329TGP0_9FIRM</name>